<dbReference type="Gene3D" id="3.60.110.10">
    <property type="entry name" value="Carbon-nitrogen hydrolase"/>
    <property type="match status" value="1"/>
</dbReference>
<dbReference type="InterPro" id="IPR003010">
    <property type="entry name" value="C-N_Hydrolase"/>
</dbReference>
<keyword evidence="5" id="KW-0547">Nucleotide-binding</keyword>
<keyword evidence="4 10" id="KW-0436">Ligase</keyword>
<dbReference type="GO" id="GO:0005737">
    <property type="term" value="C:cytoplasm"/>
    <property type="evidence" value="ECO:0007669"/>
    <property type="project" value="InterPro"/>
</dbReference>
<protein>
    <recommendedName>
        <fullName evidence="3">NAD(+) synthase (glutamine-hydrolyzing)</fullName>
        <ecNumber evidence="3">6.3.5.1</ecNumber>
    </recommendedName>
</protein>
<dbReference type="FunFam" id="3.40.50.620:FF:000106">
    <property type="entry name" value="Glutamine-dependent NAD(+) synthetase"/>
    <property type="match status" value="1"/>
</dbReference>
<keyword evidence="10" id="KW-0808">Transferase</keyword>
<accession>A0A0W8G2G8</accession>
<dbReference type="Gene3D" id="3.40.50.620">
    <property type="entry name" value="HUPs"/>
    <property type="match status" value="1"/>
</dbReference>
<dbReference type="AlphaFoldDB" id="A0A0W8G2G8"/>
<dbReference type="InterPro" id="IPR014445">
    <property type="entry name" value="Gln-dep_NAD_synthase"/>
</dbReference>
<evidence type="ECO:0000256" key="3">
    <source>
        <dbReference type="ARBA" id="ARBA00012743"/>
    </source>
</evidence>
<dbReference type="CDD" id="cd07570">
    <property type="entry name" value="GAT_Gln-NAD-synth"/>
    <property type="match status" value="1"/>
</dbReference>
<feature type="compositionally biased region" description="Pro residues" evidence="8">
    <location>
        <begin position="273"/>
        <end position="282"/>
    </location>
</feature>
<dbReference type="InterPro" id="IPR003694">
    <property type="entry name" value="NAD_synthase"/>
</dbReference>
<reference evidence="10" key="1">
    <citation type="journal article" date="2015" name="Proc. Natl. Acad. Sci. U.S.A.">
        <title>Networks of energetic and metabolic interactions define dynamics in microbial communities.</title>
        <authorList>
            <person name="Embree M."/>
            <person name="Liu J.K."/>
            <person name="Al-Bassam M.M."/>
            <person name="Zengler K."/>
        </authorList>
    </citation>
    <scope>NUCLEOTIDE SEQUENCE</scope>
</reference>
<dbReference type="EMBL" id="LNQE01000350">
    <property type="protein sequence ID" value="KUG27218.1"/>
    <property type="molecule type" value="Genomic_DNA"/>
</dbReference>
<dbReference type="CDD" id="cd00553">
    <property type="entry name" value="NAD_synthase"/>
    <property type="match status" value="1"/>
</dbReference>
<comment type="caution">
    <text evidence="10">The sequence shown here is derived from an EMBL/GenBank/DDBJ whole genome shotgun (WGS) entry which is preliminary data.</text>
</comment>
<dbReference type="Pfam" id="PF00795">
    <property type="entry name" value="CN_hydrolase"/>
    <property type="match status" value="1"/>
</dbReference>
<dbReference type="PANTHER" id="PTHR23090">
    <property type="entry name" value="NH 3 /GLUTAMINE-DEPENDENT NAD + SYNTHETASE"/>
    <property type="match status" value="1"/>
</dbReference>
<dbReference type="NCBIfam" id="TIGR00552">
    <property type="entry name" value="nadE"/>
    <property type="match status" value="1"/>
</dbReference>
<proteinExistence type="inferred from homology"/>
<evidence type="ECO:0000256" key="1">
    <source>
        <dbReference type="ARBA" id="ARBA00005188"/>
    </source>
</evidence>
<gene>
    <name evidence="10" type="ORF">ASZ90_002929</name>
</gene>
<evidence type="ECO:0000313" key="10">
    <source>
        <dbReference type="EMBL" id="KUG27218.1"/>
    </source>
</evidence>
<dbReference type="GO" id="GO:0004359">
    <property type="term" value="F:glutaminase activity"/>
    <property type="evidence" value="ECO:0007669"/>
    <property type="project" value="InterPro"/>
</dbReference>
<dbReference type="UniPathway" id="UPA00253">
    <property type="reaction ID" value="UER00334"/>
</dbReference>
<name>A0A0W8G2G8_9ZZZZ</name>
<dbReference type="SUPFAM" id="SSF56317">
    <property type="entry name" value="Carbon-nitrogen hydrolase"/>
    <property type="match status" value="1"/>
</dbReference>
<dbReference type="InterPro" id="IPR022310">
    <property type="entry name" value="NAD/GMP_synthase"/>
</dbReference>
<evidence type="ECO:0000256" key="7">
    <source>
        <dbReference type="ARBA" id="ARBA00023027"/>
    </source>
</evidence>
<dbReference type="NCBIfam" id="NF010588">
    <property type="entry name" value="PRK13981.1"/>
    <property type="match status" value="1"/>
</dbReference>
<evidence type="ECO:0000256" key="6">
    <source>
        <dbReference type="ARBA" id="ARBA00022840"/>
    </source>
</evidence>
<evidence type="ECO:0000256" key="4">
    <source>
        <dbReference type="ARBA" id="ARBA00022598"/>
    </source>
</evidence>
<comment type="pathway">
    <text evidence="1">Cofactor biosynthesis; NAD(+) biosynthesis; NAD(+) from deamido-NAD(+) (L-Gln route): step 1/1.</text>
</comment>
<sequence length="613" mass="64689">MRLALCQVNPVVGDISGNVSRMAAFAREARRAGADLAVFPEMCVTGYPPEDLLLSPRFMDAARDGVSRFVAACRGLTVIFGAPLCANEAVNAAVVAHDGRIAATYFKQLLPNYGVFDEMRYFTPGTRDLIVSAPPFRIGVSICEDIWYPDGPACREAAAGATLVVNISASPYHRDKGAARERMLSVRASDCRAFVAYCNLCGGQDELVFDGQSLVFAPDGELVARGAAFAEDLILADLHAADVSRVRLADPRGRARQAAAAGMTDEVRLDQTPPAPDSPPVPGAQADAAVPQDMPGPVPDLVPGPRTVPAVPLSPLCEVYAALVTGLRDYVKKSGFSGVLIGLSGGIDSSLTAALAADALSPEQVVGVAMPTRHSSGHSLEDAGTLAENLGLTFWTIPVDGIFQSFLDALAGPFTGRAPDVTEENLQSRARGTVLMALSNKFGRLVVTTGNKSETAVGYCTLYGDTAGGFAILKDVPKTLVYALSRWRNALAEDGPEGRAALGFLGPSGKAPIPQRVLDKPPSAELAPGQVDADSLPPYDELDAIVADYVEGGLSLSEMAARGRDPQVCARVAGLVRKSEYKRRQSPPGVKITPRAFGKDWRLPLAGRFPENC</sequence>
<dbReference type="Pfam" id="PF02540">
    <property type="entry name" value="NAD_synthase"/>
    <property type="match status" value="1"/>
</dbReference>
<dbReference type="PANTHER" id="PTHR23090:SF9">
    <property type="entry name" value="GLUTAMINE-DEPENDENT NAD(+) SYNTHETASE"/>
    <property type="match status" value="1"/>
</dbReference>
<keyword evidence="10" id="KW-0315">Glutamine amidotransferase</keyword>
<dbReference type="EC" id="6.3.5.1" evidence="3"/>
<evidence type="ECO:0000256" key="2">
    <source>
        <dbReference type="ARBA" id="ARBA00007145"/>
    </source>
</evidence>
<dbReference type="PIRSF" id="PIRSF006630">
    <property type="entry name" value="NADS_GAT"/>
    <property type="match status" value="1"/>
</dbReference>
<dbReference type="InterPro" id="IPR036526">
    <property type="entry name" value="C-N_Hydrolase_sf"/>
</dbReference>
<evidence type="ECO:0000259" key="9">
    <source>
        <dbReference type="PROSITE" id="PS50263"/>
    </source>
</evidence>
<dbReference type="SUPFAM" id="SSF52402">
    <property type="entry name" value="Adenine nucleotide alpha hydrolases-like"/>
    <property type="match status" value="1"/>
</dbReference>
<dbReference type="GO" id="GO:0016740">
    <property type="term" value="F:transferase activity"/>
    <property type="evidence" value="ECO:0007669"/>
    <property type="project" value="UniProtKB-KW"/>
</dbReference>
<dbReference type="GO" id="GO:0005524">
    <property type="term" value="F:ATP binding"/>
    <property type="evidence" value="ECO:0007669"/>
    <property type="project" value="UniProtKB-KW"/>
</dbReference>
<dbReference type="PROSITE" id="PS50263">
    <property type="entry name" value="CN_HYDROLASE"/>
    <property type="match status" value="1"/>
</dbReference>
<feature type="region of interest" description="Disordered" evidence="8">
    <location>
        <begin position="257"/>
        <end position="303"/>
    </location>
</feature>
<dbReference type="GO" id="GO:0003952">
    <property type="term" value="F:NAD+ synthase (glutamine-hydrolyzing) activity"/>
    <property type="evidence" value="ECO:0007669"/>
    <property type="project" value="UniProtKB-EC"/>
</dbReference>
<dbReference type="HAMAP" id="MF_02090">
    <property type="entry name" value="NadE_glutamine_dep"/>
    <property type="match status" value="1"/>
</dbReference>
<feature type="domain" description="CN hydrolase" evidence="9">
    <location>
        <begin position="1"/>
        <end position="240"/>
    </location>
</feature>
<keyword evidence="6" id="KW-0067">ATP-binding</keyword>
<dbReference type="GO" id="GO:0009435">
    <property type="term" value="P:NAD+ biosynthetic process"/>
    <property type="evidence" value="ECO:0007669"/>
    <property type="project" value="UniProtKB-UniPathway"/>
</dbReference>
<evidence type="ECO:0000256" key="5">
    <source>
        <dbReference type="ARBA" id="ARBA00022741"/>
    </source>
</evidence>
<dbReference type="InterPro" id="IPR014729">
    <property type="entry name" value="Rossmann-like_a/b/a_fold"/>
</dbReference>
<keyword evidence="7" id="KW-0520">NAD</keyword>
<feature type="region of interest" description="Disordered" evidence="8">
    <location>
        <begin position="513"/>
        <end position="535"/>
    </location>
</feature>
<evidence type="ECO:0000256" key="8">
    <source>
        <dbReference type="SAM" id="MobiDB-lite"/>
    </source>
</evidence>
<comment type="similarity">
    <text evidence="2">In the C-terminal section; belongs to the NAD synthetase family.</text>
</comment>
<organism evidence="10">
    <name type="scientific">hydrocarbon metagenome</name>
    <dbReference type="NCBI Taxonomy" id="938273"/>
    <lineage>
        <taxon>unclassified sequences</taxon>
        <taxon>metagenomes</taxon>
        <taxon>ecological metagenomes</taxon>
    </lineage>
</organism>